<gene>
    <name evidence="1" type="ordered locus">Suden_0226</name>
</gene>
<dbReference type="EMBL" id="CP000153">
    <property type="protein sequence ID" value="ABB43507.1"/>
    <property type="molecule type" value="Genomic_DNA"/>
</dbReference>
<organism evidence="1 2">
    <name type="scientific">Sulfurimonas denitrificans (strain ATCC 33889 / DSM 1251)</name>
    <name type="common">Thiomicrospira denitrificans (strain ATCC 33889 / DSM 1251)</name>
    <dbReference type="NCBI Taxonomy" id="326298"/>
    <lineage>
        <taxon>Bacteria</taxon>
        <taxon>Pseudomonadati</taxon>
        <taxon>Campylobacterota</taxon>
        <taxon>Epsilonproteobacteria</taxon>
        <taxon>Campylobacterales</taxon>
        <taxon>Sulfurimonadaceae</taxon>
        <taxon>Sulfurimonas</taxon>
    </lineage>
</organism>
<accession>Q30U24</accession>
<name>Q30U24_SULDN</name>
<sequence length="91" mass="10972">MIELSKYSIKRCFMTKEQFILRLKELEISKQDFSELCRVPYSTINNWGVMREGKPLVIPNWVEPFLEYYEKAKKLEYVMREICQKIESVKG</sequence>
<dbReference type="KEGG" id="tdn:Suden_0226"/>
<dbReference type="HOGENOM" id="CLU_191405_1_1_7"/>
<protein>
    <submittedName>
        <fullName evidence="1">Uncharacterized protein</fullName>
    </submittedName>
</protein>
<evidence type="ECO:0000313" key="1">
    <source>
        <dbReference type="EMBL" id="ABB43507.1"/>
    </source>
</evidence>
<dbReference type="Proteomes" id="UP000002714">
    <property type="component" value="Chromosome"/>
</dbReference>
<reference evidence="1 2" key="1">
    <citation type="journal article" date="2008" name="Appl. Environ. Microbiol.">
        <title>Genome of the epsilonproteobacterial chemolithoautotroph Sulfurimonas denitrificans.</title>
        <authorList>
            <person name="Sievert S.M."/>
            <person name="Scott K.M."/>
            <person name="Klotz M.G."/>
            <person name="Chain P.S.G."/>
            <person name="Hauser L.J."/>
            <person name="Hemp J."/>
            <person name="Huegler M."/>
            <person name="Land M."/>
            <person name="Lapidus A."/>
            <person name="Larimer F.W."/>
            <person name="Lucas S."/>
            <person name="Malfatti S.A."/>
            <person name="Meyer F."/>
            <person name="Paulsen I.T."/>
            <person name="Ren Q."/>
            <person name="Simon J."/>
            <person name="Bailey K."/>
            <person name="Diaz E."/>
            <person name="Fitzpatrick K.A."/>
            <person name="Glover B."/>
            <person name="Gwatney N."/>
            <person name="Korajkic A."/>
            <person name="Long A."/>
            <person name="Mobberley J.M."/>
            <person name="Pantry S.N."/>
            <person name="Pazder G."/>
            <person name="Peterson S."/>
            <person name="Quintanilla J.D."/>
            <person name="Sprinkle R."/>
            <person name="Stephens J."/>
            <person name="Thomas P."/>
            <person name="Vaughn R."/>
            <person name="Weber M.J."/>
            <person name="Wooten L.L."/>
        </authorList>
    </citation>
    <scope>NUCLEOTIDE SEQUENCE [LARGE SCALE GENOMIC DNA]</scope>
    <source>
        <strain evidence="2">ATCC 33889 / DSM 1251</strain>
    </source>
</reference>
<proteinExistence type="predicted"/>
<dbReference type="AlphaFoldDB" id="Q30U24"/>
<keyword evidence="2" id="KW-1185">Reference proteome</keyword>
<evidence type="ECO:0000313" key="2">
    <source>
        <dbReference type="Proteomes" id="UP000002714"/>
    </source>
</evidence>